<organism evidence="2 3">
    <name type="scientific">Solanum pinnatisectum</name>
    <name type="common">tansyleaf nightshade</name>
    <dbReference type="NCBI Taxonomy" id="50273"/>
    <lineage>
        <taxon>Eukaryota</taxon>
        <taxon>Viridiplantae</taxon>
        <taxon>Streptophyta</taxon>
        <taxon>Embryophyta</taxon>
        <taxon>Tracheophyta</taxon>
        <taxon>Spermatophyta</taxon>
        <taxon>Magnoliopsida</taxon>
        <taxon>eudicotyledons</taxon>
        <taxon>Gunneridae</taxon>
        <taxon>Pentapetalae</taxon>
        <taxon>asterids</taxon>
        <taxon>lamiids</taxon>
        <taxon>Solanales</taxon>
        <taxon>Solanaceae</taxon>
        <taxon>Solanoideae</taxon>
        <taxon>Solaneae</taxon>
        <taxon>Solanum</taxon>
    </lineage>
</organism>
<feature type="region of interest" description="Disordered" evidence="1">
    <location>
        <begin position="148"/>
        <end position="188"/>
    </location>
</feature>
<name>A0AAV9LAB4_9SOLN</name>
<evidence type="ECO:0000313" key="3">
    <source>
        <dbReference type="Proteomes" id="UP001311915"/>
    </source>
</evidence>
<feature type="compositionally biased region" description="Basic and acidic residues" evidence="1">
    <location>
        <begin position="174"/>
        <end position="188"/>
    </location>
</feature>
<dbReference type="EMBL" id="JAWPEI010000007">
    <property type="protein sequence ID" value="KAK4721400.1"/>
    <property type="molecule type" value="Genomic_DNA"/>
</dbReference>
<dbReference type="PANTHER" id="PTHR34482:SF57">
    <property type="entry name" value="RETROTRANSPOSON GAG DOMAIN-CONTAINING PROTEIN"/>
    <property type="match status" value="1"/>
</dbReference>
<reference evidence="2 3" key="1">
    <citation type="submission" date="2023-10" db="EMBL/GenBank/DDBJ databases">
        <title>Genome-Wide Identification Analysis in wild type Solanum Pinnatisectum Reveals Some Genes Defensing Phytophthora Infestans.</title>
        <authorList>
            <person name="Sun C."/>
        </authorList>
    </citation>
    <scope>NUCLEOTIDE SEQUENCE [LARGE SCALE GENOMIC DNA]</scope>
    <source>
        <strain evidence="2">LQN</strain>
        <tissue evidence="2">Leaf</tissue>
    </source>
</reference>
<feature type="compositionally biased region" description="Basic and acidic residues" evidence="1">
    <location>
        <begin position="70"/>
        <end position="81"/>
    </location>
</feature>
<protein>
    <recommendedName>
        <fullName evidence="4">Gag-pol polyprotein</fullName>
    </recommendedName>
</protein>
<dbReference type="PANTHER" id="PTHR34482">
    <property type="entry name" value="DNA DAMAGE-INDUCIBLE PROTEIN 1-LIKE"/>
    <property type="match status" value="1"/>
</dbReference>
<evidence type="ECO:0000313" key="2">
    <source>
        <dbReference type="EMBL" id="KAK4721400.1"/>
    </source>
</evidence>
<feature type="region of interest" description="Disordered" evidence="1">
    <location>
        <begin position="70"/>
        <end position="115"/>
    </location>
</feature>
<dbReference type="Proteomes" id="UP001311915">
    <property type="component" value="Unassembled WGS sequence"/>
</dbReference>
<evidence type="ECO:0008006" key="4">
    <source>
        <dbReference type="Google" id="ProtNLM"/>
    </source>
</evidence>
<sequence length="188" mass="20832">MSVEEYSFKFTLLSKYAPSLVSNPRDEMSRFVIGIYDLVKEECHTTMLNNDMNISRLMVYAQSIKDSKLKGVNQDLKRGRPNEQGQPRLEKGAPNQDSTSAPKVNQEKGGGSQFSKPTCTTCGKRHYGKCLAGTNGCYGCGKMTTRRREAKQASLSGSDLDAPKRNRFYALQANKDKEANSDEGTGKL</sequence>
<evidence type="ECO:0000256" key="1">
    <source>
        <dbReference type="SAM" id="MobiDB-lite"/>
    </source>
</evidence>
<proteinExistence type="predicted"/>
<dbReference type="AlphaFoldDB" id="A0AAV9LAB4"/>
<comment type="caution">
    <text evidence="2">The sequence shown here is derived from an EMBL/GenBank/DDBJ whole genome shotgun (WGS) entry which is preliminary data.</text>
</comment>
<gene>
    <name evidence="2" type="ORF">R3W88_011633</name>
</gene>
<keyword evidence="3" id="KW-1185">Reference proteome</keyword>
<accession>A0AAV9LAB4</accession>